<accession>A0A0K9PTK7</accession>
<evidence type="ECO:0000256" key="2">
    <source>
        <dbReference type="SAM" id="Phobius"/>
    </source>
</evidence>
<feature type="compositionally biased region" description="Polar residues" evidence="1">
    <location>
        <begin position="167"/>
        <end position="176"/>
    </location>
</feature>
<comment type="caution">
    <text evidence="3">The sequence shown here is derived from an EMBL/GenBank/DDBJ whole genome shotgun (WGS) entry which is preliminary data.</text>
</comment>
<feature type="region of interest" description="Disordered" evidence="1">
    <location>
        <begin position="167"/>
        <end position="188"/>
    </location>
</feature>
<protein>
    <recommendedName>
        <fullName evidence="5">Transmembrane protein</fullName>
    </recommendedName>
</protein>
<dbReference type="PANTHER" id="PTHR33825">
    <property type="entry name" value="CHITINASE-LIKE PROTEIN"/>
    <property type="match status" value="1"/>
</dbReference>
<reference evidence="4" key="1">
    <citation type="journal article" date="2016" name="Nature">
        <title>The genome of the seagrass Zostera marina reveals angiosperm adaptation to the sea.</title>
        <authorList>
            <person name="Olsen J.L."/>
            <person name="Rouze P."/>
            <person name="Verhelst B."/>
            <person name="Lin Y.-C."/>
            <person name="Bayer T."/>
            <person name="Collen J."/>
            <person name="Dattolo E."/>
            <person name="De Paoli E."/>
            <person name="Dittami S."/>
            <person name="Maumus F."/>
            <person name="Michel G."/>
            <person name="Kersting A."/>
            <person name="Lauritano C."/>
            <person name="Lohaus R."/>
            <person name="Toepel M."/>
            <person name="Tonon T."/>
            <person name="Vanneste K."/>
            <person name="Amirebrahimi M."/>
            <person name="Brakel J."/>
            <person name="Bostroem C."/>
            <person name="Chovatia M."/>
            <person name="Grimwood J."/>
            <person name="Jenkins J.W."/>
            <person name="Jueterbock A."/>
            <person name="Mraz A."/>
            <person name="Stam W.T."/>
            <person name="Tice H."/>
            <person name="Bornberg-Bauer E."/>
            <person name="Green P.J."/>
            <person name="Pearson G.A."/>
            <person name="Procaccini G."/>
            <person name="Duarte C.M."/>
            <person name="Schmutz J."/>
            <person name="Reusch T.B.H."/>
            <person name="Van de Peer Y."/>
        </authorList>
    </citation>
    <scope>NUCLEOTIDE SEQUENCE [LARGE SCALE GENOMIC DNA]</scope>
    <source>
        <strain evidence="4">cv. Finnish</strain>
    </source>
</reference>
<evidence type="ECO:0000256" key="1">
    <source>
        <dbReference type="SAM" id="MobiDB-lite"/>
    </source>
</evidence>
<keyword evidence="4" id="KW-1185">Reference proteome</keyword>
<dbReference type="Proteomes" id="UP000036987">
    <property type="component" value="Unassembled WGS sequence"/>
</dbReference>
<keyword evidence="2" id="KW-0812">Transmembrane</keyword>
<keyword evidence="2" id="KW-1133">Transmembrane helix</keyword>
<evidence type="ECO:0008006" key="5">
    <source>
        <dbReference type="Google" id="ProtNLM"/>
    </source>
</evidence>
<sequence length="188" mass="20280">MAIRFNHSSAVIAASHSVKCINNADVSFKSNQTLKIPFSQRRPFSSSNLLFASSVGSSPSHILPRNDRHLLFLNSAACIAAISASWLFISAIPTLLAFKTVAQSLEKLLDVTREELPDTMAAVRLSGMEISDLTMELGDLGHGITEGVRSTTHAVCLAEDRLRRLTMSQPGANNSDKQSRDAGIGKKS</sequence>
<dbReference type="OrthoDB" id="1923031at2759"/>
<dbReference type="AlphaFoldDB" id="A0A0K9PTK7"/>
<name>A0A0K9PTK7_ZOSMR</name>
<evidence type="ECO:0000313" key="4">
    <source>
        <dbReference type="Proteomes" id="UP000036987"/>
    </source>
</evidence>
<feature type="transmembrane region" description="Helical" evidence="2">
    <location>
        <begin position="70"/>
        <end position="89"/>
    </location>
</feature>
<evidence type="ECO:0000313" key="3">
    <source>
        <dbReference type="EMBL" id="KMZ72289.1"/>
    </source>
</evidence>
<organism evidence="3 4">
    <name type="scientific">Zostera marina</name>
    <name type="common">Eelgrass</name>
    <dbReference type="NCBI Taxonomy" id="29655"/>
    <lineage>
        <taxon>Eukaryota</taxon>
        <taxon>Viridiplantae</taxon>
        <taxon>Streptophyta</taxon>
        <taxon>Embryophyta</taxon>
        <taxon>Tracheophyta</taxon>
        <taxon>Spermatophyta</taxon>
        <taxon>Magnoliopsida</taxon>
        <taxon>Liliopsida</taxon>
        <taxon>Zosteraceae</taxon>
        <taxon>Zostera</taxon>
    </lineage>
</organism>
<dbReference type="EMBL" id="LFYR01000639">
    <property type="protein sequence ID" value="KMZ72289.1"/>
    <property type="molecule type" value="Genomic_DNA"/>
</dbReference>
<feature type="compositionally biased region" description="Basic and acidic residues" evidence="1">
    <location>
        <begin position="177"/>
        <end position="188"/>
    </location>
</feature>
<dbReference type="STRING" id="29655.A0A0K9PTK7"/>
<gene>
    <name evidence="3" type="ORF">ZOSMA_167G00040</name>
</gene>
<proteinExistence type="predicted"/>
<keyword evidence="2" id="KW-0472">Membrane</keyword>
<dbReference type="PANTHER" id="PTHR33825:SF5">
    <property type="entry name" value="TRANSMEMBRANE PROTEIN"/>
    <property type="match status" value="1"/>
</dbReference>